<feature type="transmembrane region" description="Helical" evidence="1">
    <location>
        <begin position="12"/>
        <end position="32"/>
    </location>
</feature>
<keyword evidence="3" id="KW-1185">Reference proteome</keyword>
<feature type="transmembrane region" description="Helical" evidence="1">
    <location>
        <begin position="441"/>
        <end position="466"/>
    </location>
</feature>
<feature type="transmembrane region" description="Helical" evidence="1">
    <location>
        <begin position="126"/>
        <end position="149"/>
    </location>
</feature>
<dbReference type="RefSeq" id="WP_256400312.1">
    <property type="nucleotide sequence ID" value="NZ_JANHJR010000002.1"/>
</dbReference>
<protein>
    <submittedName>
        <fullName evidence="2">Uncharacterized protein</fullName>
    </submittedName>
</protein>
<name>A0ABD6DFI2_9EURY</name>
<feature type="transmembrane region" description="Helical" evidence="1">
    <location>
        <begin position="241"/>
        <end position="267"/>
    </location>
</feature>
<organism evidence="2 3">
    <name type="scientific">Haloarchaeobius litoreus</name>
    <dbReference type="NCBI Taxonomy" id="755306"/>
    <lineage>
        <taxon>Archaea</taxon>
        <taxon>Methanobacteriati</taxon>
        <taxon>Methanobacteriota</taxon>
        <taxon>Stenosarchaea group</taxon>
        <taxon>Halobacteria</taxon>
        <taxon>Halobacteriales</taxon>
        <taxon>Halorubellaceae</taxon>
        <taxon>Haloarchaeobius</taxon>
    </lineage>
</organism>
<feature type="transmembrane region" description="Helical" evidence="1">
    <location>
        <begin position="203"/>
        <end position="229"/>
    </location>
</feature>
<dbReference type="AlphaFoldDB" id="A0ABD6DFI2"/>
<dbReference type="Proteomes" id="UP001597034">
    <property type="component" value="Unassembled WGS sequence"/>
</dbReference>
<gene>
    <name evidence="2" type="ORF">ACFSBL_05205</name>
</gene>
<evidence type="ECO:0000313" key="2">
    <source>
        <dbReference type="EMBL" id="MFD1645075.1"/>
    </source>
</evidence>
<keyword evidence="1" id="KW-0812">Transmembrane</keyword>
<keyword evidence="1" id="KW-0472">Membrane</keyword>
<feature type="transmembrane region" description="Helical" evidence="1">
    <location>
        <begin position="407"/>
        <end position="429"/>
    </location>
</feature>
<feature type="transmembrane region" description="Helical" evidence="1">
    <location>
        <begin position="381"/>
        <end position="401"/>
    </location>
</feature>
<evidence type="ECO:0000256" key="1">
    <source>
        <dbReference type="SAM" id="Phobius"/>
    </source>
</evidence>
<dbReference type="EMBL" id="JBHUDO010000001">
    <property type="protein sequence ID" value="MFD1645075.1"/>
    <property type="molecule type" value="Genomic_DNA"/>
</dbReference>
<feature type="transmembrane region" description="Helical" evidence="1">
    <location>
        <begin position="161"/>
        <end position="183"/>
    </location>
</feature>
<feature type="transmembrane region" description="Helical" evidence="1">
    <location>
        <begin position="99"/>
        <end position="120"/>
    </location>
</feature>
<accession>A0ABD6DFI2</accession>
<feature type="transmembrane region" description="Helical" evidence="1">
    <location>
        <begin position="304"/>
        <end position="323"/>
    </location>
</feature>
<sequence length="514" mass="54858">MSDIDDRIVGVGVAFVTTLWSWVVFSATMALFSGDRATAAILGPNSTPAMYDRVGPQIPGYWGTFVRTLTLDGRQSWVIQQGAPGWELVGQSAGRTMKLVVVALVLALLIAVPLVVLSQVDVGRRAVAGFSLLGGIPTFIWCLFALDFAKHPGSHIMPRTYAEMLVPGATLAIPLGLGLTRIVSRYDVTDVRTMVRDVLLDGWLYVVWIPGALVVVETVFAVNGVFYLWFQALVQGDFPLFTLLSSVLVAPVLFCAFVRDVLLAVILPESTSSTPTRSVAADGGTTSVLPPLLSAVRHSRVTQAALGLFGLLSVVGLVGSQLTSRPDRWANKQTVQPYQLFDALAAVTLTAVIVFLVAAAVGVGLGLLATGTSLPRHLNRVLDPVANLPFAVFFVAWLIYLESPDRLVTQLLFGGVGGLAVAPIVARRFEREATEGRGETAVLAATGVAISGAALVVFTVTELSFLGYGLGDLWLNTTDVTLESRLWSWLGVLAVPAVTLFLLGEGLRRYEPTA</sequence>
<evidence type="ECO:0000313" key="3">
    <source>
        <dbReference type="Proteomes" id="UP001597034"/>
    </source>
</evidence>
<keyword evidence="1" id="KW-1133">Transmembrane helix</keyword>
<proteinExistence type="predicted"/>
<feature type="transmembrane region" description="Helical" evidence="1">
    <location>
        <begin position="486"/>
        <end position="504"/>
    </location>
</feature>
<comment type="caution">
    <text evidence="2">The sequence shown here is derived from an EMBL/GenBank/DDBJ whole genome shotgun (WGS) entry which is preliminary data.</text>
</comment>
<feature type="transmembrane region" description="Helical" evidence="1">
    <location>
        <begin position="343"/>
        <end position="369"/>
    </location>
</feature>
<reference evidence="2 3" key="1">
    <citation type="journal article" date="2019" name="Int. J. Syst. Evol. Microbiol.">
        <title>The Global Catalogue of Microorganisms (GCM) 10K type strain sequencing project: providing services to taxonomists for standard genome sequencing and annotation.</title>
        <authorList>
            <consortium name="The Broad Institute Genomics Platform"/>
            <consortium name="The Broad Institute Genome Sequencing Center for Infectious Disease"/>
            <person name="Wu L."/>
            <person name="Ma J."/>
        </authorList>
    </citation>
    <scope>NUCLEOTIDE SEQUENCE [LARGE SCALE GENOMIC DNA]</scope>
    <source>
        <strain evidence="2 3">CGMCC 1.10390</strain>
    </source>
</reference>